<reference evidence="11" key="1">
    <citation type="submission" date="2019-01" db="EMBL/GenBank/DDBJ databases">
        <authorList>
            <consortium name="Genoscope - CEA"/>
            <person name="William W."/>
        </authorList>
    </citation>
    <scope>NUCLEOTIDE SEQUENCE</scope>
    <source>
        <strain evidence="11">CR-1</strain>
    </source>
</reference>
<dbReference type="HAMAP" id="MF_00265">
    <property type="entry name" value="VapC_Nob1"/>
    <property type="match status" value="1"/>
</dbReference>
<keyword evidence="3 8" id="KW-0540">Nuclease</keyword>
<sequence>MKNKYVLDTSAIFTFLEDEPGADDVESLLDKAEEGGAVIFLSFMTFAEVYYISFRKRGKDVAERRVQELFMMPVIRVDSNAESSYVAGRIKASRRMSMADAWIAALAKIKKAALVHKDPEFESIENEVEVLKLPYKNAN</sequence>
<evidence type="ECO:0000256" key="4">
    <source>
        <dbReference type="ARBA" id="ARBA00022723"/>
    </source>
</evidence>
<keyword evidence="9" id="KW-0472">Membrane</keyword>
<keyword evidence="6 8" id="KW-0460">Magnesium</keyword>
<feature type="domain" description="PIN" evidence="10">
    <location>
        <begin position="5"/>
        <end position="124"/>
    </location>
</feature>
<keyword evidence="4 8" id="KW-0479">Metal-binding</keyword>
<comment type="function">
    <text evidence="8">Toxic component of a toxin-antitoxin (TA) system. An RNase.</text>
</comment>
<evidence type="ECO:0000256" key="5">
    <source>
        <dbReference type="ARBA" id="ARBA00022801"/>
    </source>
</evidence>
<dbReference type="InterPro" id="IPR002716">
    <property type="entry name" value="PIN_dom"/>
</dbReference>
<evidence type="ECO:0000256" key="6">
    <source>
        <dbReference type="ARBA" id="ARBA00022842"/>
    </source>
</evidence>
<evidence type="ECO:0000256" key="8">
    <source>
        <dbReference type="HAMAP-Rule" id="MF_00265"/>
    </source>
</evidence>
<evidence type="ECO:0000256" key="1">
    <source>
        <dbReference type="ARBA" id="ARBA00001946"/>
    </source>
</evidence>
<feature type="binding site" evidence="8">
    <location>
        <position position="8"/>
    </location>
    <ligand>
        <name>Mg(2+)</name>
        <dbReference type="ChEBI" id="CHEBI:18420"/>
    </ligand>
</feature>
<dbReference type="GO" id="GO:0016787">
    <property type="term" value="F:hydrolase activity"/>
    <property type="evidence" value="ECO:0007669"/>
    <property type="project" value="UniProtKB-KW"/>
</dbReference>
<evidence type="ECO:0000256" key="3">
    <source>
        <dbReference type="ARBA" id="ARBA00022722"/>
    </source>
</evidence>
<accession>A0A484HQW6</accession>
<keyword evidence="5 8" id="KW-0378">Hydrolase</keyword>
<dbReference type="GO" id="GO:0000287">
    <property type="term" value="F:magnesium ion binding"/>
    <property type="evidence" value="ECO:0007669"/>
    <property type="project" value="UniProtKB-UniRule"/>
</dbReference>
<feature type="transmembrane region" description="Helical" evidence="9">
    <location>
        <begin position="35"/>
        <end position="54"/>
    </location>
</feature>
<comment type="cofactor">
    <cofactor evidence="1 8">
        <name>Mg(2+)</name>
        <dbReference type="ChEBI" id="CHEBI:18420"/>
    </cofactor>
</comment>
<gene>
    <name evidence="8 11" type="primary">vapC</name>
    <name evidence="11" type="ORF">EPICR_70129</name>
</gene>
<evidence type="ECO:0000256" key="7">
    <source>
        <dbReference type="ARBA" id="ARBA00038093"/>
    </source>
</evidence>
<dbReference type="GO" id="GO:0004540">
    <property type="term" value="F:RNA nuclease activity"/>
    <property type="evidence" value="ECO:0007669"/>
    <property type="project" value="InterPro"/>
</dbReference>
<dbReference type="EMBL" id="CAACVI010000050">
    <property type="protein sequence ID" value="VEN75287.1"/>
    <property type="molecule type" value="Genomic_DNA"/>
</dbReference>
<dbReference type="GO" id="GO:0090729">
    <property type="term" value="F:toxin activity"/>
    <property type="evidence" value="ECO:0007669"/>
    <property type="project" value="UniProtKB-KW"/>
</dbReference>
<protein>
    <recommendedName>
        <fullName evidence="8">Ribonuclease VapC</fullName>
        <shortName evidence="8">RNase VapC</shortName>
        <ecNumber evidence="8">3.1.-.-</ecNumber>
    </recommendedName>
    <alternativeName>
        <fullName evidence="8">Toxin VapC</fullName>
    </alternativeName>
</protein>
<keyword evidence="8" id="KW-0800">Toxin</keyword>
<keyword evidence="9" id="KW-0812">Transmembrane</keyword>
<comment type="similarity">
    <text evidence="7 8">Belongs to the PINc/VapC protein family.</text>
</comment>
<evidence type="ECO:0000256" key="2">
    <source>
        <dbReference type="ARBA" id="ARBA00022649"/>
    </source>
</evidence>
<dbReference type="SUPFAM" id="SSF88723">
    <property type="entry name" value="PIN domain-like"/>
    <property type="match status" value="1"/>
</dbReference>
<evidence type="ECO:0000313" key="11">
    <source>
        <dbReference type="EMBL" id="VEN75287.1"/>
    </source>
</evidence>
<dbReference type="PANTHER" id="PTHR33653">
    <property type="entry name" value="RIBONUCLEASE VAPC2"/>
    <property type="match status" value="1"/>
</dbReference>
<evidence type="ECO:0000259" key="10">
    <source>
        <dbReference type="Pfam" id="PF01850"/>
    </source>
</evidence>
<dbReference type="Gene3D" id="3.40.50.1010">
    <property type="entry name" value="5'-nuclease"/>
    <property type="match status" value="1"/>
</dbReference>
<dbReference type="InterPro" id="IPR029060">
    <property type="entry name" value="PIN-like_dom_sf"/>
</dbReference>
<evidence type="ECO:0000256" key="9">
    <source>
        <dbReference type="SAM" id="Phobius"/>
    </source>
</evidence>
<dbReference type="PANTHER" id="PTHR33653:SF1">
    <property type="entry name" value="RIBONUCLEASE VAPC2"/>
    <property type="match status" value="1"/>
</dbReference>
<dbReference type="EC" id="3.1.-.-" evidence="8"/>
<organism evidence="11">
    <name type="scientific">uncultured Desulfobacteraceae bacterium</name>
    <dbReference type="NCBI Taxonomy" id="218296"/>
    <lineage>
        <taxon>Bacteria</taxon>
        <taxon>Pseudomonadati</taxon>
        <taxon>Thermodesulfobacteriota</taxon>
        <taxon>Desulfobacteria</taxon>
        <taxon>Desulfobacterales</taxon>
        <taxon>Desulfobacteraceae</taxon>
        <taxon>environmental samples</taxon>
    </lineage>
</organism>
<keyword evidence="2 8" id="KW-1277">Toxin-antitoxin system</keyword>
<keyword evidence="9" id="KW-1133">Transmembrane helix</keyword>
<name>A0A484HQW6_9BACT</name>
<dbReference type="InterPro" id="IPR050556">
    <property type="entry name" value="Type_II_TA_system_RNase"/>
</dbReference>
<proteinExistence type="inferred from homology"/>
<dbReference type="AlphaFoldDB" id="A0A484HQW6"/>
<feature type="binding site" evidence="8">
    <location>
        <position position="100"/>
    </location>
    <ligand>
        <name>Mg(2+)</name>
        <dbReference type="ChEBI" id="CHEBI:18420"/>
    </ligand>
</feature>
<dbReference type="InterPro" id="IPR022907">
    <property type="entry name" value="VapC_family"/>
</dbReference>
<dbReference type="Pfam" id="PF01850">
    <property type="entry name" value="PIN"/>
    <property type="match status" value="1"/>
</dbReference>